<dbReference type="Pfam" id="PF13302">
    <property type="entry name" value="Acetyltransf_3"/>
    <property type="match status" value="1"/>
</dbReference>
<proteinExistence type="predicted"/>
<organism evidence="2 3">
    <name type="scientific">Diplocloster agilis</name>
    <dbReference type="NCBI Taxonomy" id="2850323"/>
    <lineage>
        <taxon>Bacteria</taxon>
        <taxon>Bacillati</taxon>
        <taxon>Bacillota</taxon>
        <taxon>Clostridia</taxon>
        <taxon>Lachnospirales</taxon>
        <taxon>Lachnospiraceae</taxon>
        <taxon>Diplocloster</taxon>
    </lineage>
</organism>
<dbReference type="Proteomes" id="UP000712157">
    <property type="component" value="Unassembled WGS sequence"/>
</dbReference>
<dbReference type="EMBL" id="JAHQCW010000001">
    <property type="protein sequence ID" value="MBU9734936.1"/>
    <property type="molecule type" value="Genomic_DNA"/>
</dbReference>
<dbReference type="SUPFAM" id="SSF55729">
    <property type="entry name" value="Acyl-CoA N-acyltransferases (Nat)"/>
    <property type="match status" value="1"/>
</dbReference>
<accession>A0A949JVS7</accession>
<evidence type="ECO:0000313" key="3">
    <source>
        <dbReference type="Proteomes" id="UP000712157"/>
    </source>
</evidence>
<reference evidence="2" key="1">
    <citation type="submission" date="2021-06" db="EMBL/GenBank/DDBJ databases">
        <title>Description of novel taxa of the family Lachnospiraceae.</title>
        <authorList>
            <person name="Chaplin A.V."/>
            <person name="Sokolova S.R."/>
            <person name="Pikina A.P."/>
            <person name="Korzhanova M."/>
            <person name="Belova V."/>
            <person name="Korostin D."/>
            <person name="Efimov B.A."/>
        </authorList>
    </citation>
    <scope>NUCLEOTIDE SEQUENCE</scope>
    <source>
        <strain evidence="2">ASD5720</strain>
    </source>
</reference>
<dbReference type="PROSITE" id="PS51186">
    <property type="entry name" value="GNAT"/>
    <property type="match status" value="1"/>
</dbReference>
<dbReference type="PANTHER" id="PTHR43792:SF1">
    <property type="entry name" value="N-ACETYLTRANSFERASE DOMAIN-CONTAINING PROTEIN"/>
    <property type="match status" value="1"/>
</dbReference>
<dbReference type="Gene3D" id="3.40.630.30">
    <property type="match status" value="1"/>
</dbReference>
<dbReference type="AlphaFoldDB" id="A0A949JVS7"/>
<dbReference type="GO" id="GO:0016747">
    <property type="term" value="F:acyltransferase activity, transferring groups other than amino-acyl groups"/>
    <property type="evidence" value="ECO:0007669"/>
    <property type="project" value="InterPro"/>
</dbReference>
<evidence type="ECO:0000259" key="1">
    <source>
        <dbReference type="PROSITE" id="PS51186"/>
    </source>
</evidence>
<protein>
    <submittedName>
        <fullName evidence="2">GNAT family N-acetyltransferase</fullName>
    </submittedName>
</protein>
<dbReference type="InterPro" id="IPR000182">
    <property type="entry name" value="GNAT_dom"/>
</dbReference>
<evidence type="ECO:0000313" key="2">
    <source>
        <dbReference type="EMBL" id="MBU9734936.1"/>
    </source>
</evidence>
<feature type="domain" description="N-acetyltransferase" evidence="1">
    <location>
        <begin position="5"/>
        <end position="165"/>
    </location>
</feature>
<keyword evidence="3" id="KW-1185">Reference proteome</keyword>
<dbReference type="RefSeq" id="WP_238720189.1">
    <property type="nucleotide sequence ID" value="NZ_JAHQCW010000001.1"/>
</dbReference>
<dbReference type="PANTHER" id="PTHR43792">
    <property type="entry name" value="GNAT FAMILY, PUTATIVE (AFU_ORTHOLOGUE AFUA_3G00765)-RELATED-RELATED"/>
    <property type="match status" value="1"/>
</dbReference>
<gene>
    <name evidence="2" type="ORF">KTH89_00210</name>
</gene>
<dbReference type="InterPro" id="IPR016181">
    <property type="entry name" value="Acyl_CoA_acyltransferase"/>
</dbReference>
<dbReference type="InterPro" id="IPR051531">
    <property type="entry name" value="N-acetyltransferase"/>
</dbReference>
<sequence>MTKRLLIREITPDDVDALYRIYGDERVTRYIPGLQKDPEEERRLTKAYIESAYAFYGFGLWVVLERSTGRLIGRVGLTPRQMGDCCVLELGYVIDAGCWRQGYAAEACEAAIRYAREELDCGELNAFIRIENTASIALAEKLGFRYFDRWEQDGFQFVWYVKDLCDTLYNME</sequence>
<comment type="caution">
    <text evidence="2">The sequence shown here is derived from an EMBL/GenBank/DDBJ whole genome shotgun (WGS) entry which is preliminary data.</text>
</comment>
<name>A0A949JVS7_9FIRM</name>